<dbReference type="PANTHER" id="PTHR17613">
    <property type="entry name" value="CEREBRAL PROTEIN-11-RELATED"/>
    <property type="match status" value="1"/>
</dbReference>
<feature type="region of interest" description="Disordered" evidence="8">
    <location>
        <begin position="114"/>
        <end position="156"/>
    </location>
</feature>
<dbReference type="GO" id="GO:0012505">
    <property type="term" value="C:endomembrane system"/>
    <property type="evidence" value="ECO:0007669"/>
    <property type="project" value="TreeGrafter"/>
</dbReference>
<accession>A0A7J6ARZ8</accession>
<dbReference type="InterPro" id="IPR019394">
    <property type="entry name" value="TEX28/TMCC"/>
</dbReference>
<evidence type="ECO:0000256" key="9">
    <source>
        <dbReference type="SAM" id="Phobius"/>
    </source>
</evidence>
<feature type="compositionally biased region" description="Basic and acidic residues" evidence="8">
    <location>
        <begin position="132"/>
        <end position="147"/>
    </location>
</feature>
<comment type="similarity">
    <text evidence="2">Belongs to the TEX28 family.</text>
</comment>
<feature type="transmembrane region" description="Helical" evidence="9">
    <location>
        <begin position="407"/>
        <end position="423"/>
    </location>
</feature>
<evidence type="ECO:0000256" key="8">
    <source>
        <dbReference type="SAM" id="MobiDB-lite"/>
    </source>
</evidence>
<protein>
    <recommendedName>
        <fullName evidence="12">Transmembrane and coiled-coil domain family 3</fullName>
    </recommendedName>
</protein>
<comment type="subcellular location">
    <subcellularLocation>
        <location evidence="1">Membrane</location>
    </subcellularLocation>
</comment>
<feature type="coiled-coil region" evidence="7">
    <location>
        <begin position="283"/>
        <end position="335"/>
    </location>
</feature>
<keyword evidence="6 9" id="KW-0472">Membrane</keyword>
<dbReference type="Proteomes" id="UP000593565">
    <property type="component" value="Unassembled WGS sequence"/>
</dbReference>
<dbReference type="AlphaFoldDB" id="A0A7J6ARZ8"/>
<reference evidence="10 11" key="1">
    <citation type="submission" date="2020-02" db="EMBL/GenBank/DDBJ databases">
        <title>A chromosome-scale genome assembly of the black bullhead catfish (Ameiurus melas).</title>
        <authorList>
            <person name="Wen M."/>
            <person name="Zham M."/>
            <person name="Cabau C."/>
            <person name="Klopp C."/>
            <person name="Donnadieu C."/>
            <person name="Roques C."/>
            <person name="Bouchez O."/>
            <person name="Lampietro C."/>
            <person name="Jouanno E."/>
            <person name="Herpin A."/>
            <person name="Louis A."/>
            <person name="Berthelot C."/>
            <person name="Parey E."/>
            <person name="Roest-Crollius H."/>
            <person name="Braasch I."/>
            <person name="Postlethwait J."/>
            <person name="Robinson-Rechavi M."/>
            <person name="Echchiki A."/>
            <person name="Begum T."/>
            <person name="Montfort J."/>
            <person name="Schartl M."/>
            <person name="Bobe J."/>
            <person name="Guiguen Y."/>
        </authorList>
    </citation>
    <scope>NUCLEOTIDE SEQUENCE [LARGE SCALE GENOMIC DNA]</scope>
    <source>
        <strain evidence="10">M_S1</strain>
        <tissue evidence="10">Blood</tissue>
    </source>
</reference>
<evidence type="ECO:0000313" key="11">
    <source>
        <dbReference type="Proteomes" id="UP000593565"/>
    </source>
</evidence>
<gene>
    <name evidence="10" type="ORF">AMELA_G00097620</name>
</gene>
<comment type="caution">
    <text evidence="10">The sequence shown here is derived from an EMBL/GenBank/DDBJ whole genome shotgun (WGS) entry which is preliminary data.</text>
</comment>
<evidence type="ECO:0000256" key="5">
    <source>
        <dbReference type="ARBA" id="ARBA00023054"/>
    </source>
</evidence>
<evidence type="ECO:0008006" key="12">
    <source>
        <dbReference type="Google" id="ProtNLM"/>
    </source>
</evidence>
<evidence type="ECO:0000256" key="6">
    <source>
        <dbReference type="ARBA" id="ARBA00023136"/>
    </source>
</evidence>
<dbReference type="EMBL" id="JAAGNN010000008">
    <property type="protein sequence ID" value="KAF4085672.1"/>
    <property type="molecule type" value="Genomic_DNA"/>
</dbReference>
<evidence type="ECO:0000256" key="1">
    <source>
        <dbReference type="ARBA" id="ARBA00004370"/>
    </source>
</evidence>
<evidence type="ECO:0000256" key="7">
    <source>
        <dbReference type="SAM" id="Coils"/>
    </source>
</evidence>
<evidence type="ECO:0000313" key="10">
    <source>
        <dbReference type="EMBL" id="KAF4085672.1"/>
    </source>
</evidence>
<evidence type="ECO:0000256" key="2">
    <source>
        <dbReference type="ARBA" id="ARBA00008108"/>
    </source>
</evidence>
<keyword evidence="11" id="KW-1185">Reference proteome</keyword>
<feature type="transmembrane region" description="Helical" evidence="9">
    <location>
        <begin position="373"/>
        <end position="395"/>
    </location>
</feature>
<feature type="compositionally biased region" description="Polar residues" evidence="8">
    <location>
        <begin position="229"/>
        <end position="242"/>
    </location>
</feature>
<feature type="region of interest" description="Disordered" evidence="8">
    <location>
        <begin position="220"/>
        <end position="243"/>
    </location>
</feature>
<dbReference type="PANTHER" id="PTHR17613:SF8">
    <property type="entry name" value="TRANSMEMBRANE AND COILED-COIL DOMAIN PROTEIN 3"/>
    <property type="match status" value="1"/>
</dbReference>
<sequence>MEENFRSPKSRRTMDNEDYVLSIPVPIMPRRASDSNLYSSSDLQQKILKASEQLRVERMEQDDNVAEFLKLVNMADKQQVTRIRQVFEKKNQKTVQNINQLQKKLEQYYRRMKESENNNNNNGSAKNSSPKDPAKDQPKDVSKDSPKEVSGSGRHNCKLKPIAPAVFLTPPSFFNKPREFANLIRNKFGSADNISQLKTSLDEGGGRTLGGSATIVGQSKFHSDDDECSTGTSASVDSNGNSDIHKHDQNTVNMVLEELQEIRQSQIRLTEDMNVLKLNMSEDSFLMQRLEDERERVERLEEQLNDLVELHLHEMANLKQELASIEEKVAYQANERARDLQEVLESCTSRLCKLEHQAQVVPVETEGVFGRNLLVKIISVLLAVVTLLLVCVSTVTRCIMTSMRSRMHLLVTVFSAVLIALVWKSSERLNTNTELQVLTQTPNFEPNT</sequence>
<organism evidence="10 11">
    <name type="scientific">Ameiurus melas</name>
    <name type="common">Black bullhead</name>
    <name type="synonym">Silurus melas</name>
    <dbReference type="NCBI Taxonomy" id="219545"/>
    <lineage>
        <taxon>Eukaryota</taxon>
        <taxon>Metazoa</taxon>
        <taxon>Chordata</taxon>
        <taxon>Craniata</taxon>
        <taxon>Vertebrata</taxon>
        <taxon>Euteleostomi</taxon>
        <taxon>Actinopterygii</taxon>
        <taxon>Neopterygii</taxon>
        <taxon>Teleostei</taxon>
        <taxon>Ostariophysi</taxon>
        <taxon>Siluriformes</taxon>
        <taxon>Ictaluridae</taxon>
        <taxon>Ameiurus</taxon>
    </lineage>
</organism>
<keyword evidence="5 7" id="KW-0175">Coiled coil</keyword>
<dbReference type="Pfam" id="PF10267">
    <property type="entry name" value="Tmemb_cc2"/>
    <property type="match status" value="1"/>
</dbReference>
<proteinExistence type="inferred from homology"/>
<name>A0A7J6ARZ8_AMEME</name>
<dbReference type="GO" id="GO:0016020">
    <property type="term" value="C:membrane"/>
    <property type="evidence" value="ECO:0007669"/>
    <property type="project" value="UniProtKB-SubCell"/>
</dbReference>
<keyword evidence="3 9" id="KW-0812">Transmembrane</keyword>
<evidence type="ECO:0000256" key="4">
    <source>
        <dbReference type="ARBA" id="ARBA00022989"/>
    </source>
</evidence>
<evidence type="ECO:0000256" key="3">
    <source>
        <dbReference type="ARBA" id="ARBA00022692"/>
    </source>
</evidence>
<keyword evidence="4 9" id="KW-1133">Transmembrane helix</keyword>